<name>A0A448XHT4_9PLAT</name>
<reference evidence="2" key="1">
    <citation type="submission" date="2018-11" db="EMBL/GenBank/DDBJ databases">
        <authorList>
            <consortium name="Pathogen Informatics"/>
        </authorList>
    </citation>
    <scope>NUCLEOTIDE SEQUENCE</scope>
</reference>
<accession>A0A448XHT4</accession>
<dbReference type="EMBL" id="CAAALY010253309">
    <property type="protein sequence ID" value="VEL36835.1"/>
    <property type="molecule type" value="Genomic_DNA"/>
</dbReference>
<dbReference type="Proteomes" id="UP000784294">
    <property type="component" value="Unassembled WGS sequence"/>
</dbReference>
<evidence type="ECO:0000313" key="3">
    <source>
        <dbReference type="Proteomes" id="UP000784294"/>
    </source>
</evidence>
<dbReference type="AlphaFoldDB" id="A0A448XHT4"/>
<sequence length="73" mass="8312">MARSRWKSQGPVMRTEHSVQRSQRDFTALATAVHSGMTSESLADIQHCGLGACISFDKHDNRERYSKSFRISR</sequence>
<protein>
    <submittedName>
        <fullName evidence="2">Uncharacterized protein</fullName>
    </submittedName>
</protein>
<proteinExistence type="predicted"/>
<gene>
    <name evidence="2" type="ORF">PXEA_LOCUS30275</name>
</gene>
<feature type="region of interest" description="Disordered" evidence="1">
    <location>
        <begin position="1"/>
        <end position="21"/>
    </location>
</feature>
<organism evidence="2 3">
    <name type="scientific">Protopolystoma xenopodis</name>
    <dbReference type="NCBI Taxonomy" id="117903"/>
    <lineage>
        <taxon>Eukaryota</taxon>
        <taxon>Metazoa</taxon>
        <taxon>Spiralia</taxon>
        <taxon>Lophotrochozoa</taxon>
        <taxon>Platyhelminthes</taxon>
        <taxon>Monogenea</taxon>
        <taxon>Polyopisthocotylea</taxon>
        <taxon>Polystomatidea</taxon>
        <taxon>Polystomatidae</taxon>
        <taxon>Protopolystoma</taxon>
    </lineage>
</organism>
<evidence type="ECO:0000256" key="1">
    <source>
        <dbReference type="SAM" id="MobiDB-lite"/>
    </source>
</evidence>
<evidence type="ECO:0000313" key="2">
    <source>
        <dbReference type="EMBL" id="VEL36835.1"/>
    </source>
</evidence>
<comment type="caution">
    <text evidence="2">The sequence shown here is derived from an EMBL/GenBank/DDBJ whole genome shotgun (WGS) entry which is preliminary data.</text>
</comment>
<keyword evidence="3" id="KW-1185">Reference proteome</keyword>